<feature type="transmembrane region" description="Helical" evidence="1">
    <location>
        <begin position="71"/>
        <end position="91"/>
    </location>
</feature>
<feature type="transmembrane region" description="Helical" evidence="1">
    <location>
        <begin position="103"/>
        <end position="125"/>
    </location>
</feature>
<dbReference type="AlphaFoldDB" id="A0AAU7DTB3"/>
<protein>
    <submittedName>
        <fullName evidence="2">Uncharacterized protein</fullName>
    </submittedName>
</protein>
<proteinExistence type="predicted"/>
<feature type="transmembrane region" description="Helical" evidence="1">
    <location>
        <begin position="204"/>
        <end position="222"/>
    </location>
</feature>
<feature type="transmembrane region" description="Helical" evidence="1">
    <location>
        <begin position="137"/>
        <end position="161"/>
    </location>
</feature>
<feature type="transmembrane region" description="Helical" evidence="1">
    <location>
        <begin position="168"/>
        <end position="192"/>
    </location>
</feature>
<organism evidence="2">
    <name type="scientific">Jonesiaceae bacterium BS-20</name>
    <dbReference type="NCBI Taxonomy" id="3120821"/>
    <lineage>
        <taxon>Bacteria</taxon>
        <taxon>Bacillati</taxon>
        <taxon>Actinomycetota</taxon>
        <taxon>Actinomycetes</taxon>
        <taxon>Micrococcales</taxon>
        <taxon>Jonesiaceae</taxon>
    </lineage>
</organism>
<feature type="transmembrane region" description="Helical" evidence="1">
    <location>
        <begin position="229"/>
        <end position="252"/>
    </location>
</feature>
<feature type="transmembrane region" description="Helical" evidence="1">
    <location>
        <begin position="21"/>
        <end position="41"/>
    </location>
</feature>
<accession>A0AAU7DTB3</accession>
<evidence type="ECO:0000256" key="1">
    <source>
        <dbReference type="SAM" id="Phobius"/>
    </source>
</evidence>
<dbReference type="EMBL" id="CP146203">
    <property type="protein sequence ID" value="XBH20233.1"/>
    <property type="molecule type" value="Genomic_DNA"/>
</dbReference>
<name>A0AAU7DTB3_9MICO</name>
<keyword evidence="1" id="KW-0812">Transmembrane</keyword>
<sequence length="312" mass="33031">MELNNHSDDATQQEVSRPFHLGLWLAIGVACAVGGMLPWVITGMRLPLQNLWATQSLPDEMPYVLLPFNQYKIFLLASIMILGSTTAGLLARGLHDRIGRWGLPALVAGILIVQVGAVVQTTLVVSRGLQERPEATFYLSMLVIGSVLVIALGLTIFWLLVKAPTAGVVIAAALAAVFTTPWLAALLAPMGFPTNPVIDQLLGYVRFVPAVLIGMAIAWGGVRTVGRVFAAITALGLLWLSPALMTSVSSAAGTRALVRFPAELLDYGYSVLVLSATTPSLVVPPLLLAILIATVGIIAQRLVSNSTPTVNP</sequence>
<gene>
    <name evidence="2" type="ORF">V5R04_08180</name>
</gene>
<reference evidence="2" key="1">
    <citation type="submission" date="2024-02" db="EMBL/GenBank/DDBJ databases">
        <title>Tomenella chthoni gen. nov. sp. nov., a member of the family Jonesiaceae isolated from bat guano.</title>
        <authorList>
            <person name="Miller S.L."/>
            <person name="King J."/>
            <person name="Sankaranarayanan K."/>
            <person name="Lawson P.A."/>
        </authorList>
    </citation>
    <scope>NUCLEOTIDE SEQUENCE</scope>
    <source>
        <strain evidence="2">BS-20</strain>
    </source>
</reference>
<keyword evidence="1" id="KW-0472">Membrane</keyword>
<feature type="transmembrane region" description="Helical" evidence="1">
    <location>
        <begin position="272"/>
        <end position="299"/>
    </location>
</feature>
<evidence type="ECO:0000313" key="2">
    <source>
        <dbReference type="EMBL" id="XBH20233.1"/>
    </source>
</evidence>
<keyword evidence="1" id="KW-1133">Transmembrane helix</keyword>